<evidence type="ECO:0000256" key="11">
    <source>
        <dbReference type="ARBA" id="ARBA00083856"/>
    </source>
</evidence>
<dbReference type="Pfam" id="PF00626">
    <property type="entry name" value="Gelsolin"/>
    <property type="match status" value="3"/>
</dbReference>
<evidence type="ECO:0000256" key="8">
    <source>
        <dbReference type="ARBA" id="ARBA00023212"/>
    </source>
</evidence>
<dbReference type="GO" id="GO:0051693">
    <property type="term" value="P:actin filament capping"/>
    <property type="evidence" value="ECO:0007669"/>
    <property type="project" value="UniProtKB-KW"/>
</dbReference>
<evidence type="ECO:0000256" key="6">
    <source>
        <dbReference type="ARBA" id="ARBA00022837"/>
    </source>
</evidence>
<comment type="similarity">
    <text evidence="2">Belongs to the villin/gelsolin family.</text>
</comment>
<dbReference type="CDD" id="cd11290">
    <property type="entry name" value="gelsolin_S1_like"/>
    <property type="match status" value="1"/>
</dbReference>
<keyword evidence="4" id="KW-0963">Cytoplasm</keyword>
<sequence>MSGLVKAKKYDWKDSNLALFGSDTEKQVKKESAESEPAWAGAGTEVGQKIWRIEQFQVKDWEESEYGKFYNGDSYIVLNTYKEGDSDALLYDVHFWIGKNSSQDEYGTAAYKTVELDTFLDDAAVQHREVQGHESDLFKSYFPEGITTMEGGAKTGFRHVEPEEYRPRLLHFSGQKRNITIREIPLCRDLIKSSDVYILDKGLKLFQFNGADCSKDEKFKAMQYLIKLKGERGNADSETLDEAETSSSHEFFDSLTESVPEENDSDDEDDDDDNVLYRYSSGNFDKVKEGEPVTRDDLADDDVFVYDSGKEVFVVIGKNASTEEKRNGLPYAHTYLCIHNEKRFGRPVTVVKNGQRCAALDAALAA</sequence>
<feature type="domain" description="Gelsolin-like" evidence="13">
    <location>
        <begin position="183"/>
        <end position="232"/>
    </location>
</feature>
<evidence type="ECO:0000256" key="12">
    <source>
        <dbReference type="SAM" id="MobiDB-lite"/>
    </source>
</evidence>
<feature type="region of interest" description="Disordered" evidence="12">
    <location>
        <begin position="235"/>
        <end position="274"/>
    </location>
</feature>
<dbReference type="AlphaFoldDB" id="A0AAN8JK25"/>
<evidence type="ECO:0000313" key="15">
    <source>
        <dbReference type="Proteomes" id="UP001347796"/>
    </source>
</evidence>
<dbReference type="InterPro" id="IPR007123">
    <property type="entry name" value="Gelsolin-like_dom"/>
</dbReference>
<organism evidence="14 15">
    <name type="scientific">Patella caerulea</name>
    <name type="common">Rayed Mediterranean limpet</name>
    <dbReference type="NCBI Taxonomy" id="87958"/>
    <lineage>
        <taxon>Eukaryota</taxon>
        <taxon>Metazoa</taxon>
        <taxon>Spiralia</taxon>
        <taxon>Lophotrochozoa</taxon>
        <taxon>Mollusca</taxon>
        <taxon>Gastropoda</taxon>
        <taxon>Patellogastropoda</taxon>
        <taxon>Patelloidea</taxon>
        <taxon>Patellidae</taxon>
        <taxon>Patella</taxon>
    </lineage>
</organism>
<feature type="domain" description="Gelsolin-like" evidence="13">
    <location>
        <begin position="291"/>
        <end position="356"/>
    </location>
</feature>
<evidence type="ECO:0000256" key="7">
    <source>
        <dbReference type="ARBA" id="ARBA00023203"/>
    </source>
</evidence>
<evidence type="ECO:0000256" key="3">
    <source>
        <dbReference type="ARBA" id="ARBA00022467"/>
    </source>
</evidence>
<keyword evidence="8" id="KW-0206">Cytoskeleton</keyword>
<keyword evidence="6" id="KW-0106">Calcium</keyword>
<feature type="domain" description="Gelsolin-like" evidence="13">
    <location>
        <begin position="65"/>
        <end position="138"/>
    </location>
</feature>
<name>A0AAN8JK25_PATCE</name>
<comment type="caution">
    <text evidence="14">The sequence shown here is derived from an EMBL/GenBank/DDBJ whole genome shotgun (WGS) entry which is preliminary data.</text>
</comment>
<dbReference type="GO" id="GO:0015629">
    <property type="term" value="C:actin cytoskeleton"/>
    <property type="evidence" value="ECO:0007669"/>
    <property type="project" value="TreeGrafter"/>
</dbReference>
<dbReference type="PRINTS" id="PR00597">
    <property type="entry name" value="GELSOLIN"/>
</dbReference>
<gene>
    <name evidence="14" type="ORF">SNE40_014430</name>
</gene>
<dbReference type="PANTHER" id="PTHR11977:SF130">
    <property type="entry name" value="SEVERIN"/>
    <property type="match status" value="1"/>
</dbReference>
<dbReference type="InterPro" id="IPR029006">
    <property type="entry name" value="ADF-H/Gelsolin-like_dom_sf"/>
</dbReference>
<comment type="subunit">
    <text evidence="10">Interacts with actin monomers and filaments.</text>
</comment>
<protein>
    <recommendedName>
        <fullName evidence="11">Actin-modulator</fullName>
    </recommendedName>
</protein>
<proteinExistence type="inferred from homology"/>
<comment type="function">
    <text evidence="9">Calcium-regulated protein that binds to the plus (or barbed) ends of actin monomers or filaments, preventing monomer exchange (end-blocking or capping). Can promote the assembly of monomers into filaments (nucleation) as well as sever existing filaments.</text>
</comment>
<evidence type="ECO:0000259" key="13">
    <source>
        <dbReference type="Pfam" id="PF00626"/>
    </source>
</evidence>
<dbReference type="EMBL" id="JAZGQO010000010">
    <property type="protein sequence ID" value="KAK6176074.1"/>
    <property type="molecule type" value="Genomic_DNA"/>
</dbReference>
<dbReference type="Proteomes" id="UP001347796">
    <property type="component" value="Unassembled WGS sequence"/>
</dbReference>
<keyword evidence="3" id="KW-0117">Actin capping</keyword>
<reference evidence="14 15" key="1">
    <citation type="submission" date="2024-01" db="EMBL/GenBank/DDBJ databases">
        <title>The genome of the rayed Mediterranean limpet Patella caerulea (Linnaeus, 1758).</title>
        <authorList>
            <person name="Anh-Thu Weber A."/>
            <person name="Halstead-Nussloch G."/>
        </authorList>
    </citation>
    <scope>NUCLEOTIDE SEQUENCE [LARGE SCALE GENOMIC DNA]</scope>
    <source>
        <strain evidence="14">AATW-2023a</strain>
        <tissue evidence="14">Whole specimen</tissue>
    </source>
</reference>
<evidence type="ECO:0000256" key="5">
    <source>
        <dbReference type="ARBA" id="ARBA00022737"/>
    </source>
</evidence>
<dbReference type="SUPFAM" id="SSF55753">
    <property type="entry name" value="Actin depolymerizing proteins"/>
    <property type="match status" value="3"/>
</dbReference>
<evidence type="ECO:0000256" key="1">
    <source>
        <dbReference type="ARBA" id="ARBA00004245"/>
    </source>
</evidence>
<comment type="subcellular location">
    <subcellularLocation>
        <location evidence="1">Cytoplasm</location>
        <location evidence="1">Cytoskeleton</location>
    </subcellularLocation>
</comment>
<dbReference type="GO" id="GO:0005737">
    <property type="term" value="C:cytoplasm"/>
    <property type="evidence" value="ECO:0007669"/>
    <property type="project" value="TreeGrafter"/>
</dbReference>
<dbReference type="GO" id="GO:0051015">
    <property type="term" value="F:actin filament binding"/>
    <property type="evidence" value="ECO:0007669"/>
    <property type="project" value="InterPro"/>
</dbReference>
<dbReference type="PANTHER" id="PTHR11977">
    <property type="entry name" value="VILLIN"/>
    <property type="match status" value="1"/>
</dbReference>
<evidence type="ECO:0000256" key="9">
    <source>
        <dbReference type="ARBA" id="ARBA00056258"/>
    </source>
</evidence>
<evidence type="ECO:0000256" key="10">
    <source>
        <dbReference type="ARBA" id="ARBA00063765"/>
    </source>
</evidence>
<evidence type="ECO:0000256" key="4">
    <source>
        <dbReference type="ARBA" id="ARBA00022490"/>
    </source>
</evidence>
<keyword evidence="7" id="KW-0009">Actin-binding</keyword>
<evidence type="ECO:0000313" key="14">
    <source>
        <dbReference type="EMBL" id="KAK6176074.1"/>
    </source>
</evidence>
<dbReference type="SMART" id="SM00262">
    <property type="entry name" value="GEL"/>
    <property type="match status" value="2"/>
</dbReference>
<keyword evidence="5" id="KW-0677">Repeat</keyword>
<feature type="compositionally biased region" description="Acidic residues" evidence="12">
    <location>
        <begin position="259"/>
        <end position="274"/>
    </location>
</feature>
<evidence type="ECO:0000256" key="2">
    <source>
        <dbReference type="ARBA" id="ARBA00008418"/>
    </source>
</evidence>
<dbReference type="FunFam" id="3.40.20.10:FF:000043">
    <property type="entry name" value="macrophage-capping protein-like isoform X2"/>
    <property type="match status" value="1"/>
</dbReference>
<accession>A0AAN8JK25</accession>
<dbReference type="GO" id="GO:0008154">
    <property type="term" value="P:actin polymerization or depolymerization"/>
    <property type="evidence" value="ECO:0007669"/>
    <property type="project" value="TreeGrafter"/>
</dbReference>
<dbReference type="Gene3D" id="3.40.20.10">
    <property type="entry name" value="Severin"/>
    <property type="match status" value="3"/>
</dbReference>
<dbReference type="InterPro" id="IPR007122">
    <property type="entry name" value="Villin/Gelsolin"/>
</dbReference>
<keyword evidence="15" id="KW-1185">Reference proteome</keyword>